<dbReference type="Pfam" id="PF25198">
    <property type="entry name" value="Spore_GerAC_N"/>
    <property type="match status" value="1"/>
</dbReference>
<evidence type="ECO:0000256" key="5">
    <source>
        <dbReference type="ARBA" id="ARBA00023136"/>
    </source>
</evidence>
<evidence type="ECO:0000256" key="1">
    <source>
        <dbReference type="ARBA" id="ARBA00004635"/>
    </source>
</evidence>
<dbReference type="GO" id="GO:0016020">
    <property type="term" value="C:membrane"/>
    <property type="evidence" value="ECO:0007669"/>
    <property type="project" value="UniProtKB-SubCell"/>
</dbReference>
<dbReference type="Pfam" id="PF05504">
    <property type="entry name" value="Spore_GerAC"/>
    <property type="match status" value="1"/>
</dbReference>
<feature type="domain" description="Spore germination protein N-terminal" evidence="10">
    <location>
        <begin position="98"/>
        <end position="261"/>
    </location>
</feature>
<protein>
    <submittedName>
        <fullName evidence="11">Ger(X)C family spore germination protein</fullName>
    </submittedName>
</protein>
<dbReference type="EMBL" id="RCHT01000001">
    <property type="protein sequence ID" value="RLL14767.1"/>
    <property type="molecule type" value="Genomic_DNA"/>
</dbReference>
<proteinExistence type="inferred from homology"/>
<evidence type="ECO:0000256" key="7">
    <source>
        <dbReference type="ARBA" id="ARBA00023288"/>
    </source>
</evidence>
<evidence type="ECO:0000256" key="3">
    <source>
        <dbReference type="ARBA" id="ARBA00022544"/>
    </source>
</evidence>
<feature type="domain" description="Spore germination GerAC-like C-terminal" evidence="9">
    <location>
        <begin position="313"/>
        <end position="475"/>
    </location>
</feature>
<evidence type="ECO:0000259" key="10">
    <source>
        <dbReference type="Pfam" id="PF25198"/>
    </source>
</evidence>
<evidence type="ECO:0000313" key="12">
    <source>
        <dbReference type="Proteomes" id="UP000276301"/>
    </source>
</evidence>
<organism evidence="11 12">
    <name type="scientific">Anaerotruncus massiliensis</name>
    <name type="common">ex Liu et al. 2021</name>
    <dbReference type="NCBI Taxonomy" id="2321404"/>
    <lineage>
        <taxon>Bacteria</taxon>
        <taxon>Bacillati</taxon>
        <taxon>Bacillota</taxon>
        <taxon>Clostridia</taxon>
        <taxon>Eubacteriales</taxon>
        <taxon>Oscillospiraceae</taxon>
        <taxon>Anaerotruncus</taxon>
    </lineage>
</organism>
<dbReference type="Gene3D" id="3.30.300.210">
    <property type="entry name" value="Nutrient germinant receptor protein C, domain 3"/>
    <property type="match status" value="1"/>
</dbReference>
<keyword evidence="4" id="KW-0732">Signal</keyword>
<dbReference type="AlphaFoldDB" id="A0A498CQG4"/>
<dbReference type="GO" id="GO:0009847">
    <property type="term" value="P:spore germination"/>
    <property type="evidence" value="ECO:0007669"/>
    <property type="project" value="InterPro"/>
</dbReference>
<dbReference type="InterPro" id="IPR008844">
    <property type="entry name" value="Spore_GerAC-like"/>
</dbReference>
<dbReference type="PANTHER" id="PTHR35789">
    <property type="entry name" value="SPORE GERMINATION PROTEIN B3"/>
    <property type="match status" value="1"/>
</dbReference>
<feature type="compositionally biased region" description="Low complexity" evidence="8">
    <location>
        <begin position="280"/>
        <end position="296"/>
    </location>
</feature>
<sequence length="479" mass="50136">MYLPAAAVPEGADGRGFRALRPGGGNRRGSRGAAVGGGRFRVGKRRAASAAGGRGAARDPLLPARKKPRGGWKGGRAMRRIAALCAILVLLAGCVPSVRLNERGVVQAIGIDLAEEGGYRVTMQVREAVDGAGGANQSPDDAKTMLVEETGRTMTELLARASATQGRQLFLGSVRVIVFGQEAARAGAEGPLGFFNSNHQISPATLVAVAEGEAGELIRAGEKDPALSAEGLADVLESAGKGGFSPPSRLKDLMGAANAENAAGAVTLLRYSAPDPPKSGSPSSEASSEESGTGSEARQAAEKTPAKKLSLGGAAVFVGHRMEASISPAATRGLEWTQNRAKACVLSVGDGQLGEVAAVTHRQKAKITVEMSGEVPVFDIRLEVRSTALESRLLSGGFDDRTRRYASALQEIKIRAEIEEMVASSLRRGYDLLGLSRLMRQRYPAYYEAHRENWGEALASCGYNVAVSCEIDRTGAGNR</sequence>
<keyword evidence="5" id="KW-0472">Membrane</keyword>
<dbReference type="InterPro" id="IPR046953">
    <property type="entry name" value="Spore_GerAC-like_C"/>
</dbReference>
<comment type="caution">
    <text evidence="11">The sequence shown here is derived from an EMBL/GenBank/DDBJ whole genome shotgun (WGS) entry which is preliminary data.</text>
</comment>
<name>A0A498CQG4_9FIRM</name>
<keyword evidence="12" id="KW-1185">Reference proteome</keyword>
<comment type="subcellular location">
    <subcellularLocation>
        <location evidence="1">Membrane</location>
        <topology evidence="1">Lipid-anchor</topology>
    </subcellularLocation>
</comment>
<accession>A0A498CQG4</accession>
<keyword evidence="7" id="KW-0449">Lipoprotein</keyword>
<evidence type="ECO:0000313" key="11">
    <source>
        <dbReference type="EMBL" id="RLL14767.1"/>
    </source>
</evidence>
<evidence type="ECO:0000256" key="4">
    <source>
        <dbReference type="ARBA" id="ARBA00022729"/>
    </source>
</evidence>
<evidence type="ECO:0000259" key="9">
    <source>
        <dbReference type="Pfam" id="PF05504"/>
    </source>
</evidence>
<keyword evidence="3" id="KW-0309">Germination</keyword>
<dbReference type="NCBIfam" id="TIGR02887">
    <property type="entry name" value="spore_ger_x_C"/>
    <property type="match status" value="1"/>
</dbReference>
<reference evidence="11 12" key="1">
    <citation type="submission" date="2018-10" db="EMBL/GenBank/DDBJ databases">
        <title>Anaerotruncus faecis sp. nov., isolated from human feces.</title>
        <authorList>
            <person name="Wang Y.-J."/>
        </authorList>
    </citation>
    <scope>NUCLEOTIDE SEQUENCE [LARGE SCALE GENOMIC DNA]</scope>
    <source>
        <strain evidence="11 12">22A2-44</strain>
    </source>
</reference>
<evidence type="ECO:0000256" key="6">
    <source>
        <dbReference type="ARBA" id="ARBA00023139"/>
    </source>
</evidence>
<gene>
    <name evidence="11" type="ORF">D4A47_01950</name>
</gene>
<evidence type="ECO:0000256" key="8">
    <source>
        <dbReference type="SAM" id="MobiDB-lite"/>
    </source>
</evidence>
<dbReference type="Proteomes" id="UP000276301">
    <property type="component" value="Unassembled WGS sequence"/>
</dbReference>
<keyword evidence="6" id="KW-0564">Palmitate</keyword>
<feature type="region of interest" description="Disordered" evidence="8">
    <location>
        <begin position="14"/>
        <end position="73"/>
    </location>
</feature>
<dbReference type="PANTHER" id="PTHR35789:SF1">
    <property type="entry name" value="SPORE GERMINATION PROTEIN B3"/>
    <property type="match status" value="1"/>
</dbReference>
<comment type="similarity">
    <text evidence="2">Belongs to the GerABKC lipoprotein family.</text>
</comment>
<dbReference type="InterPro" id="IPR038501">
    <property type="entry name" value="Spore_GerAC_C_sf"/>
</dbReference>
<dbReference type="InterPro" id="IPR057336">
    <property type="entry name" value="GerAC_N"/>
</dbReference>
<feature type="region of interest" description="Disordered" evidence="8">
    <location>
        <begin position="271"/>
        <end position="307"/>
    </location>
</feature>
<evidence type="ECO:0000256" key="2">
    <source>
        <dbReference type="ARBA" id="ARBA00007886"/>
    </source>
</evidence>